<dbReference type="SMART" id="SM00271">
    <property type="entry name" value="DnaJ"/>
    <property type="match status" value="1"/>
</dbReference>
<feature type="chain" id="PRO_5003519289" description="J domain-containing protein" evidence="5">
    <location>
        <begin position="19"/>
        <end position="604"/>
    </location>
</feature>
<feature type="compositionally biased region" description="Low complexity" evidence="4">
    <location>
        <begin position="464"/>
        <end position="481"/>
    </location>
</feature>
<feature type="domain" description="J" evidence="6">
    <location>
        <begin position="494"/>
        <end position="564"/>
    </location>
</feature>
<dbReference type="PANTHER" id="PTHR44140:SF2">
    <property type="entry name" value="LD25575P"/>
    <property type="match status" value="1"/>
</dbReference>
<evidence type="ECO:0000313" key="8">
    <source>
        <dbReference type="Proteomes" id="UP000005627"/>
    </source>
</evidence>
<feature type="region of interest" description="Disordered" evidence="4">
    <location>
        <begin position="457"/>
        <end position="494"/>
    </location>
</feature>
<dbReference type="HOGENOM" id="CLU_030116_0_0_1"/>
<dbReference type="GeneID" id="11502183"/>
<name>G8ZT04_TORDE</name>
<dbReference type="FunCoup" id="G8ZT04">
    <property type="interactions" value="116"/>
</dbReference>
<keyword evidence="3" id="KW-0256">Endoplasmic reticulum</keyword>
<evidence type="ECO:0000256" key="5">
    <source>
        <dbReference type="SAM" id="SignalP"/>
    </source>
</evidence>
<dbReference type="GO" id="GO:0036503">
    <property type="term" value="P:ERAD pathway"/>
    <property type="evidence" value="ECO:0007669"/>
    <property type="project" value="EnsemblFungi"/>
</dbReference>
<evidence type="ECO:0000256" key="1">
    <source>
        <dbReference type="ARBA" id="ARBA00004240"/>
    </source>
</evidence>
<accession>G8ZT04</accession>
<dbReference type="GO" id="GO:0034975">
    <property type="term" value="P:protein folding in endoplasmic reticulum"/>
    <property type="evidence" value="ECO:0007669"/>
    <property type="project" value="EnsemblFungi"/>
</dbReference>
<dbReference type="GO" id="GO:0005783">
    <property type="term" value="C:endoplasmic reticulum"/>
    <property type="evidence" value="ECO:0007669"/>
    <property type="project" value="UniProtKB-SubCell"/>
</dbReference>
<dbReference type="KEGG" id="tdl:TDEL_0D01640"/>
<reference evidence="7 8" key="1">
    <citation type="journal article" date="2011" name="Proc. Natl. Acad. Sci. U.S.A.">
        <title>Evolutionary erosion of yeast sex chromosomes by mating-type switching accidents.</title>
        <authorList>
            <person name="Gordon J.L."/>
            <person name="Armisen D."/>
            <person name="Proux-Wera E."/>
            <person name="Oheigeartaigh S.S."/>
            <person name="Byrne K.P."/>
            <person name="Wolfe K.H."/>
        </authorList>
    </citation>
    <scope>NUCLEOTIDE SEQUENCE [LARGE SCALE GENOMIC DNA]</scope>
    <source>
        <strain evidence="8">ATCC 10662 / CBS 1146 / NBRC 0425 / NCYC 2629 / NRRL Y-866</strain>
    </source>
</reference>
<dbReference type="AlphaFoldDB" id="G8ZT04"/>
<feature type="compositionally biased region" description="Basic and acidic residues" evidence="4">
    <location>
        <begin position="553"/>
        <end position="562"/>
    </location>
</feature>
<evidence type="ECO:0000256" key="3">
    <source>
        <dbReference type="ARBA" id="ARBA00022824"/>
    </source>
</evidence>
<keyword evidence="2 5" id="KW-0732">Signal</keyword>
<evidence type="ECO:0000259" key="6">
    <source>
        <dbReference type="PROSITE" id="PS50076"/>
    </source>
</evidence>
<dbReference type="CDD" id="cd06257">
    <property type="entry name" value="DnaJ"/>
    <property type="match status" value="1"/>
</dbReference>
<gene>
    <name evidence="7" type="primary">TDEL0D01640</name>
    <name evidence="7" type="ORF">TDEL_0D01640</name>
</gene>
<feature type="signal peptide" evidence="5">
    <location>
        <begin position="1"/>
        <end position="18"/>
    </location>
</feature>
<dbReference type="GO" id="GO:0042175">
    <property type="term" value="C:nuclear outer membrane-endoplasmic reticulum membrane network"/>
    <property type="evidence" value="ECO:0007669"/>
    <property type="project" value="EnsemblFungi"/>
</dbReference>
<protein>
    <recommendedName>
        <fullName evidence="6">J domain-containing protein</fullName>
    </recommendedName>
</protein>
<evidence type="ECO:0000313" key="7">
    <source>
        <dbReference type="EMBL" id="CCE91748.1"/>
    </source>
</evidence>
<dbReference type="GO" id="GO:0051787">
    <property type="term" value="F:misfolded protein binding"/>
    <property type="evidence" value="ECO:0007669"/>
    <property type="project" value="TreeGrafter"/>
</dbReference>
<comment type="subcellular location">
    <subcellularLocation>
        <location evidence="1">Endoplasmic reticulum</location>
    </subcellularLocation>
</comment>
<feature type="region of interest" description="Disordered" evidence="4">
    <location>
        <begin position="548"/>
        <end position="575"/>
    </location>
</feature>
<dbReference type="OrthoDB" id="1726119at2759"/>
<dbReference type="InParanoid" id="G8ZT04"/>
<dbReference type="STRING" id="1076872.G8ZT04"/>
<dbReference type="PRINTS" id="PR00625">
    <property type="entry name" value="JDOMAIN"/>
</dbReference>
<evidence type="ECO:0000256" key="4">
    <source>
        <dbReference type="SAM" id="MobiDB-lite"/>
    </source>
</evidence>
<organism evidence="7 8">
    <name type="scientific">Torulaspora delbrueckii</name>
    <name type="common">Yeast</name>
    <name type="synonym">Candida colliculosa</name>
    <dbReference type="NCBI Taxonomy" id="4950"/>
    <lineage>
        <taxon>Eukaryota</taxon>
        <taxon>Fungi</taxon>
        <taxon>Dikarya</taxon>
        <taxon>Ascomycota</taxon>
        <taxon>Saccharomycotina</taxon>
        <taxon>Saccharomycetes</taxon>
        <taxon>Saccharomycetales</taxon>
        <taxon>Saccharomycetaceae</taxon>
        <taxon>Torulaspora</taxon>
    </lineage>
</organism>
<dbReference type="SUPFAM" id="SSF46565">
    <property type="entry name" value="Chaperone J-domain"/>
    <property type="match status" value="1"/>
</dbReference>
<dbReference type="PANTHER" id="PTHR44140">
    <property type="entry name" value="LD25575P"/>
    <property type="match status" value="1"/>
</dbReference>
<proteinExistence type="predicted"/>
<dbReference type="RefSeq" id="XP_003680959.1">
    <property type="nucleotide sequence ID" value="XM_003680911.1"/>
</dbReference>
<dbReference type="Pfam" id="PF00226">
    <property type="entry name" value="DnaJ"/>
    <property type="match status" value="1"/>
</dbReference>
<sequence length="604" mass="70277">MKLRLLYICCGWLVKALAHDCDLERFESLSKSLKYDPASLNSCQQIIAQLEDCSDLNPKSRQRLLNQLSYRAGIIQLSLNQDLNAIASFERVNGTEDSFSHLSQKRVGTLYAEFGMWDKVDTENEIRQEFQAINKSVHSKWDANHDVAQIEPELQHLLRLSPYSLETRNFYLETLLVKLANSMDVSTAHETIKTNEIVLDKYSSRISLEKRIQMHYTSAIIQTFILNTEPTHLRKCLALDMNFEPCRRLTLLHNRLKKVNPARPQILDPEVYVTGGRNGADWQRIVQFYLRDKKPCAKLPLGYKFENNYKLVLRVAQMSLEELFTTQGSTSRFVTDFHKFIDVMLCQAATESPSTKSMTQQFCKLSFEEIIPADTRKEIHRLSTTNQKGLEAILTNIWNSYPHLAVYVTQTILSESKNPPSAIQDELHKFFNENHLAKSANKLIQNQYNTISNMIRERQRKHQQQQQWNFQQQQKQQQYYRQPPPPNTPRTDRDYYKILGLPKTATSKDIRRAYLDFTKKYHPDKQGQLSEKEESKIHEKMSQINEAYETLSDDTRRKEYDQARSSGSRSGPMNPNMFRHANAREGQGSSHFGNNFKMNFGFGY</sequence>
<dbReference type="EMBL" id="HE616745">
    <property type="protein sequence ID" value="CCE91748.1"/>
    <property type="molecule type" value="Genomic_DNA"/>
</dbReference>
<dbReference type="InterPro" id="IPR001623">
    <property type="entry name" value="DnaJ_domain"/>
</dbReference>
<dbReference type="Proteomes" id="UP000005627">
    <property type="component" value="Chromosome 4"/>
</dbReference>
<dbReference type="Gene3D" id="1.10.287.110">
    <property type="entry name" value="DnaJ domain"/>
    <property type="match status" value="1"/>
</dbReference>
<dbReference type="PROSITE" id="PS50076">
    <property type="entry name" value="DNAJ_2"/>
    <property type="match status" value="1"/>
</dbReference>
<dbReference type="InterPro" id="IPR051727">
    <property type="entry name" value="DnaJ_C3_Co-chaperones"/>
</dbReference>
<keyword evidence="8" id="KW-1185">Reference proteome</keyword>
<dbReference type="eggNOG" id="KOG0715">
    <property type="taxonomic scope" value="Eukaryota"/>
</dbReference>
<dbReference type="InterPro" id="IPR036869">
    <property type="entry name" value="J_dom_sf"/>
</dbReference>
<dbReference type="GO" id="GO:0051087">
    <property type="term" value="F:protein-folding chaperone binding"/>
    <property type="evidence" value="ECO:0007669"/>
    <property type="project" value="EnsemblFungi"/>
</dbReference>
<evidence type="ECO:0000256" key="2">
    <source>
        <dbReference type="ARBA" id="ARBA00022729"/>
    </source>
</evidence>
<feature type="compositionally biased region" description="Polar residues" evidence="4">
    <location>
        <begin position="563"/>
        <end position="573"/>
    </location>
</feature>
<dbReference type="GO" id="GO:0051082">
    <property type="term" value="F:unfolded protein binding"/>
    <property type="evidence" value="ECO:0007669"/>
    <property type="project" value="EnsemblFungi"/>
</dbReference>
<dbReference type="GO" id="GO:0000742">
    <property type="term" value="P:karyogamy involved in conjugation with cellular fusion"/>
    <property type="evidence" value="ECO:0007669"/>
    <property type="project" value="EnsemblFungi"/>
</dbReference>